<keyword evidence="3" id="KW-1185">Reference proteome</keyword>
<comment type="caution">
    <text evidence="2">The sequence shown here is derived from an EMBL/GenBank/DDBJ whole genome shotgun (WGS) entry which is preliminary data.</text>
</comment>
<dbReference type="AlphaFoldDB" id="A0A7X4HAW9"/>
<reference evidence="2 3" key="1">
    <citation type="submission" date="2019-12" db="EMBL/GenBank/DDBJ databases">
        <title>Novel species isolated from a subtropical stream in China.</title>
        <authorList>
            <person name="Lu H."/>
        </authorList>
    </citation>
    <scope>NUCLEOTIDE SEQUENCE [LARGE SCALE GENOMIC DNA]</scope>
    <source>
        <strain evidence="2 3">FT127W</strain>
    </source>
</reference>
<dbReference type="Proteomes" id="UP000450676">
    <property type="component" value="Unassembled WGS sequence"/>
</dbReference>
<name>A0A7X4HAW9_9BURK</name>
<dbReference type="EMBL" id="WWCU01000007">
    <property type="protein sequence ID" value="MYN07489.1"/>
    <property type="molecule type" value="Genomic_DNA"/>
</dbReference>
<feature type="signal peptide" evidence="1">
    <location>
        <begin position="1"/>
        <end position="19"/>
    </location>
</feature>
<accession>A0A7X4HAW9</accession>
<evidence type="ECO:0000313" key="2">
    <source>
        <dbReference type="EMBL" id="MYN07489.1"/>
    </source>
</evidence>
<evidence type="ECO:0000256" key="1">
    <source>
        <dbReference type="SAM" id="SignalP"/>
    </source>
</evidence>
<protein>
    <submittedName>
        <fullName evidence="2">Uncharacterized protein</fullName>
    </submittedName>
</protein>
<sequence>MKRLLLLSLLCLTTAAANANGANSELSRASEALSGAAGIVVLGSMSAVAASGYVLIASVDAVADGSVIVLKGASDGATASVKLSAKAAEGLSRAAGQAVTVTAISTGHVLVMSGKAIAFIPNEIGQALIHHSRVGQ</sequence>
<dbReference type="RefSeq" id="WP_161071842.1">
    <property type="nucleotide sequence ID" value="NZ_CP086370.1"/>
</dbReference>
<feature type="chain" id="PRO_5031128388" evidence="1">
    <location>
        <begin position="20"/>
        <end position="136"/>
    </location>
</feature>
<proteinExistence type="predicted"/>
<evidence type="ECO:0000313" key="3">
    <source>
        <dbReference type="Proteomes" id="UP000450676"/>
    </source>
</evidence>
<keyword evidence="1" id="KW-0732">Signal</keyword>
<gene>
    <name evidence="2" type="ORF">GTP77_09050</name>
</gene>
<organism evidence="2 3">
    <name type="scientific">Pseudoduganella aquatica</name>
    <dbReference type="NCBI Taxonomy" id="2660641"/>
    <lineage>
        <taxon>Bacteria</taxon>
        <taxon>Pseudomonadati</taxon>
        <taxon>Pseudomonadota</taxon>
        <taxon>Betaproteobacteria</taxon>
        <taxon>Burkholderiales</taxon>
        <taxon>Oxalobacteraceae</taxon>
        <taxon>Telluria group</taxon>
        <taxon>Pseudoduganella</taxon>
    </lineage>
</organism>